<evidence type="ECO:0000256" key="1">
    <source>
        <dbReference type="ARBA" id="ARBA00004651"/>
    </source>
</evidence>
<keyword evidence="4 7" id="KW-0812">Transmembrane</keyword>
<dbReference type="CDD" id="cd06261">
    <property type="entry name" value="TM_PBP2"/>
    <property type="match status" value="1"/>
</dbReference>
<keyword evidence="10" id="KW-1185">Reference proteome</keyword>
<evidence type="ECO:0000256" key="6">
    <source>
        <dbReference type="ARBA" id="ARBA00023136"/>
    </source>
</evidence>
<dbReference type="EMBL" id="AAOE01000002">
    <property type="protein sequence ID" value="EAR10968.1"/>
    <property type="molecule type" value="Genomic_DNA"/>
</dbReference>
<feature type="transmembrane region" description="Helical" evidence="7">
    <location>
        <begin position="553"/>
        <end position="574"/>
    </location>
</feature>
<dbReference type="InterPro" id="IPR035906">
    <property type="entry name" value="MetI-like_sf"/>
</dbReference>
<feature type="transmembrane region" description="Helical" evidence="7">
    <location>
        <begin position="164"/>
        <end position="191"/>
    </location>
</feature>
<keyword evidence="6 7" id="KW-0472">Membrane</keyword>
<keyword evidence="2" id="KW-0813">Transport</keyword>
<organism evidence="9 10">
    <name type="scientific">Reinekea blandensis MED297</name>
    <dbReference type="NCBI Taxonomy" id="314283"/>
    <lineage>
        <taxon>Bacteria</taxon>
        <taxon>Pseudomonadati</taxon>
        <taxon>Pseudomonadota</taxon>
        <taxon>Gammaproteobacteria</taxon>
        <taxon>Oceanospirillales</taxon>
        <taxon>Saccharospirillaceae</taxon>
        <taxon>Reinekea</taxon>
    </lineage>
</organism>
<feature type="transmembrane region" description="Helical" evidence="7">
    <location>
        <begin position="446"/>
        <end position="465"/>
    </location>
</feature>
<name>A4BAL2_9GAMM</name>
<evidence type="ECO:0000256" key="2">
    <source>
        <dbReference type="ARBA" id="ARBA00022448"/>
    </source>
</evidence>
<dbReference type="PANTHER" id="PTHR30183">
    <property type="entry name" value="MOLYBDENUM TRANSPORT SYSTEM PERMEASE PROTEIN MODB"/>
    <property type="match status" value="1"/>
</dbReference>
<keyword evidence="3" id="KW-1003">Cell membrane</keyword>
<comment type="caution">
    <text evidence="9">The sequence shown here is derived from an EMBL/GenBank/DDBJ whole genome shotgun (WGS) entry which is preliminary data.</text>
</comment>
<evidence type="ECO:0000313" key="9">
    <source>
        <dbReference type="EMBL" id="EAR10968.1"/>
    </source>
</evidence>
<dbReference type="HOGENOM" id="CLU_026097_0_0_6"/>
<dbReference type="GO" id="GO:0005886">
    <property type="term" value="C:plasma membrane"/>
    <property type="evidence" value="ECO:0007669"/>
    <property type="project" value="UniProtKB-SubCell"/>
</dbReference>
<evidence type="ECO:0000256" key="3">
    <source>
        <dbReference type="ARBA" id="ARBA00022475"/>
    </source>
</evidence>
<keyword evidence="5 7" id="KW-1133">Transmembrane helix</keyword>
<evidence type="ECO:0000313" key="10">
    <source>
        <dbReference type="Proteomes" id="UP000005953"/>
    </source>
</evidence>
<sequence>MPTLTSSLSLRRPTSLWSAILAIIPWLTAALFLLPIIVGLLGTWLPAFGYFPALNEHSLSLTPWRQWLAYPGVNSSTVKTLISGLGASFLALAMLLLILIGLYPSRLFQKIEKALSPVLSVPHAAFAIGLGFLIAPSGWLLRLVHEATGWVARPPVWSLFQDPYGFSLAVTLALKELPFLLFMSLAVLPSLKVHRTLWLMRGMGYSRRATWLWMLWPQLYRQIRLPFFAVVAYSLTVVDLALIAGPTTPPTLSVLITRLFNDPDLSLRTVGAAGATALFLGVLLILWALRIVEKPLAWWRNRTLRRGRQITRHTCPERPIAILLVSITGLLYLLGLVVTTLWSLTLRWRYPDWLPESTSLRAWSRITGRIEDPLWCTLQLAGLASLIAIVLVILALENEVRLKQMNRPVNTRRVLWLLYLPLVVPQVAFIFGFQVSLIGLRWDGTFPALLWSHLVFVLPYVFLTLSGPYRRFDERYAWVARTLSSGPFTAYWRVKFPMLLRPILYAVATGFAVSIAQYLPTLFVGAGRFSTLTTEAVAMATGSDRRMMAVMALWQQSLPLVMFALATLIPALYFRNRREMMQN</sequence>
<feature type="domain" description="ABC transmembrane type-1" evidence="8">
    <location>
        <begin position="374"/>
        <end position="566"/>
    </location>
</feature>
<dbReference type="STRING" id="314283.MED297_10671"/>
<feature type="transmembrane region" description="Helical" evidence="7">
    <location>
        <begin position="320"/>
        <end position="344"/>
    </location>
</feature>
<dbReference type="PANTHER" id="PTHR30183:SF6">
    <property type="entry name" value="INNER MEMBRANE ABC TRANSPORTER PERMEASE PROTEIN YNJC"/>
    <property type="match status" value="1"/>
</dbReference>
<reference evidence="9 10" key="1">
    <citation type="submission" date="2006-02" db="EMBL/GenBank/DDBJ databases">
        <authorList>
            <person name="Pinhassi J."/>
            <person name="Pedros-Alio C."/>
            <person name="Ferriera S."/>
            <person name="Johnson J."/>
            <person name="Kravitz S."/>
            <person name="Halpern A."/>
            <person name="Remington K."/>
            <person name="Beeson K."/>
            <person name="Tran B."/>
            <person name="Rogers Y.-H."/>
            <person name="Friedman R."/>
            <person name="Venter J.C."/>
        </authorList>
    </citation>
    <scope>NUCLEOTIDE SEQUENCE [LARGE SCALE GENOMIC DNA]</scope>
    <source>
        <strain evidence="9 10">MED297</strain>
    </source>
</reference>
<evidence type="ECO:0000259" key="8">
    <source>
        <dbReference type="PROSITE" id="PS50928"/>
    </source>
</evidence>
<feature type="transmembrane region" description="Helical" evidence="7">
    <location>
        <begin position="378"/>
        <end position="396"/>
    </location>
</feature>
<dbReference type="Gene3D" id="1.10.3720.10">
    <property type="entry name" value="MetI-like"/>
    <property type="match status" value="2"/>
</dbReference>
<dbReference type="AlphaFoldDB" id="A4BAL2"/>
<feature type="transmembrane region" description="Helical" evidence="7">
    <location>
        <begin position="265"/>
        <end position="292"/>
    </location>
</feature>
<dbReference type="InterPro" id="IPR000515">
    <property type="entry name" value="MetI-like"/>
</dbReference>
<feature type="transmembrane region" description="Helical" evidence="7">
    <location>
        <begin position="416"/>
        <end position="440"/>
    </location>
</feature>
<gene>
    <name evidence="9" type="ORF">MED297_10671</name>
</gene>
<feature type="transmembrane region" description="Helical" evidence="7">
    <location>
        <begin position="81"/>
        <end position="103"/>
    </location>
</feature>
<evidence type="ECO:0000256" key="4">
    <source>
        <dbReference type="ARBA" id="ARBA00022692"/>
    </source>
</evidence>
<dbReference type="SUPFAM" id="SSF161098">
    <property type="entry name" value="MetI-like"/>
    <property type="match status" value="2"/>
</dbReference>
<accession>A4BAL2</accession>
<feature type="transmembrane region" description="Helical" evidence="7">
    <location>
        <begin position="124"/>
        <end position="144"/>
    </location>
</feature>
<proteinExistence type="predicted"/>
<dbReference type="PROSITE" id="PS50928">
    <property type="entry name" value="ABC_TM1"/>
    <property type="match status" value="1"/>
</dbReference>
<feature type="transmembrane region" description="Helical" evidence="7">
    <location>
        <begin position="225"/>
        <end position="245"/>
    </location>
</feature>
<protein>
    <submittedName>
        <fullName evidence="9">ABC transporter, fused inner membrane subunits</fullName>
    </submittedName>
</protein>
<dbReference type="Proteomes" id="UP000005953">
    <property type="component" value="Unassembled WGS sequence"/>
</dbReference>
<feature type="transmembrane region" description="Helical" evidence="7">
    <location>
        <begin position="20"/>
        <end position="45"/>
    </location>
</feature>
<evidence type="ECO:0000256" key="7">
    <source>
        <dbReference type="SAM" id="Phobius"/>
    </source>
</evidence>
<comment type="subcellular location">
    <subcellularLocation>
        <location evidence="1">Cell membrane</location>
        <topology evidence="1">Multi-pass membrane protein</topology>
    </subcellularLocation>
</comment>
<evidence type="ECO:0000256" key="5">
    <source>
        <dbReference type="ARBA" id="ARBA00022989"/>
    </source>
</evidence>
<feature type="transmembrane region" description="Helical" evidence="7">
    <location>
        <begin position="503"/>
        <end position="523"/>
    </location>
</feature>
<dbReference type="GO" id="GO:0055085">
    <property type="term" value="P:transmembrane transport"/>
    <property type="evidence" value="ECO:0007669"/>
    <property type="project" value="InterPro"/>
</dbReference>